<dbReference type="OrthoDB" id="70376at2759"/>
<keyword evidence="3" id="KW-1185">Reference proteome</keyword>
<feature type="non-terminal residue" evidence="2">
    <location>
        <position position="1"/>
    </location>
</feature>
<evidence type="ECO:0000313" key="2">
    <source>
        <dbReference type="EMBL" id="KIY44995.1"/>
    </source>
</evidence>
<protein>
    <submittedName>
        <fullName evidence="2">Uncharacterized protein</fullName>
    </submittedName>
</protein>
<sequence length="260" mass="28328">SSRGRQFTESITQLHNVTAQLSTHPESNRLYNIRLLPLSIERSALLASLDSEEKYALQGVHTAYAEERDRVEEEWRRGRERVRERLLEGIEEPHNRRLPLPSTQIFSDASLDSQSRPPITRKLRNKGTSGGGTSPPPTPLNGIHNPMLAGLGLTPAVNIANVPVTTGPFLNPHSLSVDDLPSPFPLPLTATTAPRPTDGGMNGRARRPKGAGVNGQNMGGLGKALAHLSGCKELETDTDLGEIRRVSKRRRQAVGVLSKN</sequence>
<gene>
    <name evidence="2" type="ORF">FISHEDRAFT_50216</name>
</gene>
<evidence type="ECO:0000313" key="3">
    <source>
        <dbReference type="Proteomes" id="UP000054144"/>
    </source>
</evidence>
<name>A0A0D7A2P4_9AGAR</name>
<proteinExistence type="predicted"/>
<feature type="region of interest" description="Disordered" evidence="1">
    <location>
        <begin position="238"/>
        <end position="260"/>
    </location>
</feature>
<dbReference type="EMBL" id="KN882063">
    <property type="protein sequence ID" value="KIY44995.1"/>
    <property type="molecule type" value="Genomic_DNA"/>
</dbReference>
<organism evidence="2 3">
    <name type="scientific">Fistulina hepatica ATCC 64428</name>
    <dbReference type="NCBI Taxonomy" id="1128425"/>
    <lineage>
        <taxon>Eukaryota</taxon>
        <taxon>Fungi</taxon>
        <taxon>Dikarya</taxon>
        <taxon>Basidiomycota</taxon>
        <taxon>Agaricomycotina</taxon>
        <taxon>Agaricomycetes</taxon>
        <taxon>Agaricomycetidae</taxon>
        <taxon>Agaricales</taxon>
        <taxon>Fistulinaceae</taxon>
        <taxon>Fistulina</taxon>
    </lineage>
</organism>
<evidence type="ECO:0000256" key="1">
    <source>
        <dbReference type="SAM" id="MobiDB-lite"/>
    </source>
</evidence>
<dbReference type="AlphaFoldDB" id="A0A0D7A2P4"/>
<feature type="compositionally biased region" description="Polar residues" evidence="1">
    <location>
        <begin position="101"/>
        <end position="117"/>
    </location>
</feature>
<accession>A0A0D7A2P4</accession>
<reference evidence="2 3" key="1">
    <citation type="journal article" date="2015" name="Fungal Genet. Biol.">
        <title>Evolution of novel wood decay mechanisms in Agaricales revealed by the genome sequences of Fistulina hepatica and Cylindrobasidium torrendii.</title>
        <authorList>
            <person name="Floudas D."/>
            <person name="Held B.W."/>
            <person name="Riley R."/>
            <person name="Nagy L.G."/>
            <person name="Koehler G."/>
            <person name="Ransdell A.S."/>
            <person name="Younus H."/>
            <person name="Chow J."/>
            <person name="Chiniquy J."/>
            <person name="Lipzen A."/>
            <person name="Tritt A."/>
            <person name="Sun H."/>
            <person name="Haridas S."/>
            <person name="LaButti K."/>
            <person name="Ohm R.A."/>
            <person name="Kues U."/>
            <person name="Blanchette R.A."/>
            <person name="Grigoriev I.V."/>
            <person name="Minto R.E."/>
            <person name="Hibbett D.S."/>
        </authorList>
    </citation>
    <scope>NUCLEOTIDE SEQUENCE [LARGE SCALE GENOMIC DNA]</scope>
    <source>
        <strain evidence="2 3">ATCC 64428</strain>
    </source>
</reference>
<feature type="region of interest" description="Disordered" evidence="1">
    <location>
        <begin position="94"/>
        <end position="143"/>
    </location>
</feature>
<feature type="region of interest" description="Disordered" evidence="1">
    <location>
        <begin position="190"/>
        <end position="215"/>
    </location>
</feature>
<dbReference type="Proteomes" id="UP000054144">
    <property type="component" value="Unassembled WGS sequence"/>
</dbReference>